<evidence type="ECO:0000256" key="6">
    <source>
        <dbReference type="ARBA" id="ARBA00022882"/>
    </source>
</evidence>
<proteinExistence type="predicted"/>
<evidence type="ECO:0000256" key="1">
    <source>
        <dbReference type="ARBA" id="ARBA00004141"/>
    </source>
</evidence>
<protein>
    <submittedName>
        <fullName evidence="15">Ion transporter</fullName>
    </submittedName>
</protein>
<feature type="transmembrane region" description="Helical" evidence="13">
    <location>
        <begin position="183"/>
        <end position="203"/>
    </location>
</feature>
<keyword evidence="6" id="KW-0851">Voltage-gated channel</keyword>
<dbReference type="PANTHER" id="PTHR11537">
    <property type="entry name" value="VOLTAGE-GATED POTASSIUM CHANNEL"/>
    <property type="match status" value="1"/>
</dbReference>
<feature type="domain" description="Ion transport" evidence="14">
    <location>
        <begin position="55"/>
        <end position="268"/>
    </location>
</feature>
<dbReference type="InterPro" id="IPR027359">
    <property type="entry name" value="Volt_channel_dom_sf"/>
</dbReference>
<evidence type="ECO:0000313" key="15">
    <source>
        <dbReference type="EMBL" id="WEF32805.1"/>
    </source>
</evidence>
<feature type="transmembrane region" description="Helical" evidence="13">
    <location>
        <begin position="59"/>
        <end position="81"/>
    </location>
</feature>
<keyword evidence="11" id="KW-0407">Ion channel</keyword>
<accession>A0ABY8BA52</accession>
<gene>
    <name evidence="15" type="ORF">PX653_25975</name>
</gene>
<name>A0ABY8BA52_9BURK</name>
<dbReference type="InterPro" id="IPR005821">
    <property type="entry name" value="Ion_trans_dom"/>
</dbReference>
<dbReference type="PRINTS" id="PR00169">
    <property type="entry name" value="KCHANNEL"/>
</dbReference>
<evidence type="ECO:0000256" key="4">
    <source>
        <dbReference type="ARBA" id="ARBA00022692"/>
    </source>
</evidence>
<dbReference type="InterPro" id="IPR028325">
    <property type="entry name" value="VG_K_chnl"/>
</dbReference>
<organism evidence="15 16">
    <name type="scientific">Pseudoduganella chitinolytica</name>
    <dbReference type="NCBI Taxonomy" id="34070"/>
    <lineage>
        <taxon>Bacteria</taxon>
        <taxon>Pseudomonadati</taxon>
        <taxon>Pseudomonadota</taxon>
        <taxon>Betaproteobacteria</taxon>
        <taxon>Burkholderiales</taxon>
        <taxon>Oxalobacteraceae</taxon>
        <taxon>Telluria group</taxon>
        <taxon>Pseudoduganella</taxon>
    </lineage>
</organism>
<feature type="region of interest" description="Disordered" evidence="12">
    <location>
        <begin position="1"/>
        <end position="36"/>
    </location>
</feature>
<feature type="compositionally biased region" description="Basic and acidic residues" evidence="12">
    <location>
        <begin position="1"/>
        <end position="16"/>
    </location>
</feature>
<evidence type="ECO:0000256" key="13">
    <source>
        <dbReference type="SAM" id="Phobius"/>
    </source>
</evidence>
<evidence type="ECO:0000259" key="14">
    <source>
        <dbReference type="Pfam" id="PF00520"/>
    </source>
</evidence>
<feature type="transmembrane region" description="Helical" evidence="13">
    <location>
        <begin position="120"/>
        <end position="138"/>
    </location>
</feature>
<evidence type="ECO:0000256" key="8">
    <source>
        <dbReference type="ARBA" id="ARBA00022989"/>
    </source>
</evidence>
<keyword evidence="8 13" id="KW-1133">Transmembrane helix</keyword>
<dbReference type="Proteomes" id="UP001216510">
    <property type="component" value="Chromosome"/>
</dbReference>
<evidence type="ECO:0000256" key="5">
    <source>
        <dbReference type="ARBA" id="ARBA00022826"/>
    </source>
</evidence>
<keyword evidence="7" id="KW-0630">Potassium</keyword>
<dbReference type="RefSeq" id="WP_277415522.1">
    <property type="nucleotide sequence ID" value="NZ_CP119083.1"/>
</dbReference>
<keyword evidence="10 13" id="KW-0472">Membrane</keyword>
<evidence type="ECO:0000256" key="11">
    <source>
        <dbReference type="ARBA" id="ARBA00023303"/>
    </source>
</evidence>
<sequence>MSTEMQPDRGPPDRGPDPTPPVRTTDPQQRLGKPDGGWRARMYEVIFESETRKGRAFDLALIAAILLSVLAAVLSSIESIARNHADWLVAAEWCFTILFSFEYIARIVCVRRPLLYARSFFGVIDLLSILPSYISLFVPGAHVLLDVRILRLLRIFRILKLTLYIQEYSMLGDALLASRRKILVFLSTVFLIVFLLGTVMYVVEGPAHGYTSIPVGVYWAISTVTTVGFGDLVPKTDIGRAIASFMMLLGWGILAVPTGIISSEITHQRGVRLLAGRSCTRCMTRGHEATARYCKQCGKALPALVE</sequence>
<evidence type="ECO:0000256" key="10">
    <source>
        <dbReference type="ARBA" id="ARBA00023136"/>
    </source>
</evidence>
<evidence type="ECO:0000256" key="12">
    <source>
        <dbReference type="SAM" id="MobiDB-lite"/>
    </source>
</evidence>
<comment type="subcellular location">
    <subcellularLocation>
        <location evidence="1">Membrane</location>
        <topology evidence="1">Multi-pass membrane protein</topology>
    </subcellularLocation>
</comment>
<dbReference type="EMBL" id="CP119083">
    <property type="protein sequence ID" value="WEF32805.1"/>
    <property type="molecule type" value="Genomic_DNA"/>
</dbReference>
<keyword evidence="3" id="KW-0633">Potassium transport</keyword>
<keyword evidence="9" id="KW-0406">Ion transport</keyword>
<evidence type="ECO:0000256" key="3">
    <source>
        <dbReference type="ARBA" id="ARBA00022538"/>
    </source>
</evidence>
<feature type="transmembrane region" description="Helical" evidence="13">
    <location>
        <begin position="241"/>
        <end position="261"/>
    </location>
</feature>
<keyword evidence="4 13" id="KW-0812">Transmembrane</keyword>
<dbReference type="SUPFAM" id="SSF81324">
    <property type="entry name" value="Voltage-gated potassium channels"/>
    <property type="match status" value="1"/>
</dbReference>
<evidence type="ECO:0000256" key="7">
    <source>
        <dbReference type="ARBA" id="ARBA00022958"/>
    </source>
</evidence>
<evidence type="ECO:0000256" key="2">
    <source>
        <dbReference type="ARBA" id="ARBA00022448"/>
    </source>
</evidence>
<keyword evidence="2" id="KW-0813">Transport</keyword>
<keyword evidence="16" id="KW-1185">Reference proteome</keyword>
<evidence type="ECO:0000313" key="16">
    <source>
        <dbReference type="Proteomes" id="UP001216510"/>
    </source>
</evidence>
<dbReference type="Pfam" id="PF00520">
    <property type="entry name" value="Ion_trans"/>
    <property type="match status" value="1"/>
</dbReference>
<evidence type="ECO:0000256" key="9">
    <source>
        <dbReference type="ARBA" id="ARBA00023065"/>
    </source>
</evidence>
<keyword evidence="5" id="KW-0631">Potassium channel</keyword>
<dbReference type="Gene3D" id="1.10.287.70">
    <property type="match status" value="1"/>
</dbReference>
<dbReference type="PANTHER" id="PTHR11537:SF254">
    <property type="entry name" value="POTASSIUM VOLTAGE-GATED CHANNEL PROTEIN SHAB"/>
    <property type="match status" value="1"/>
</dbReference>
<reference evidence="15 16" key="1">
    <citation type="submission" date="2023-02" db="EMBL/GenBank/DDBJ databases">
        <title>Gemone sequence of Telluria chitinolytica ACM 3522T.</title>
        <authorList>
            <person name="Frediansyah A."/>
            <person name="Miess H."/>
            <person name="Gross H."/>
        </authorList>
    </citation>
    <scope>NUCLEOTIDE SEQUENCE [LARGE SCALE GENOMIC DNA]</scope>
    <source>
        <strain evidence="15 16">ACM 3522</strain>
    </source>
</reference>
<dbReference type="Gene3D" id="1.20.120.350">
    <property type="entry name" value="Voltage-gated potassium channels. Chain C"/>
    <property type="match status" value="1"/>
</dbReference>